<evidence type="ECO:0000313" key="1">
    <source>
        <dbReference type="EMBL" id="KAK4882288.1"/>
    </source>
</evidence>
<gene>
    <name evidence="1" type="ORF">RN001_005607</name>
</gene>
<name>A0AAN7QKF9_9COLE</name>
<dbReference type="Proteomes" id="UP001353858">
    <property type="component" value="Unassembled WGS sequence"/>
</dbReference>
<dbReference type="AlphaFoldDB" id="A0AAN7QKF9"/>
<comment type="caution">
    <text evidence="1">The sequence shown here is derived from an EMBL/GenBank/DDBJ whole genome shotgun (WGS) entry which is preliminary data.</text>
</comment>
<sequence>MYGLLQYLQDGVHHITTTVSQENYNKIKNFKWVDGHLYPAKVICVHESPEFLEVISKSLRGIVPRVELENAAIINTFDLDSDDSIKDAHMRSMKTVMYQVLIWTMNPIIIFTANRNGFKPSKFQDEQTLVVESVPVQVDVSIPETVEVEEHFRSVEDFTLDSDIYTRSKDRRKILETIRRNGDYMHNTYEEYNSGTLLVSRRPKADRIHLADDITSCSECDTNESSVPDSDEDEDYLNSRNQITQRRLSSNTLNMDTDMEQIKTVDTTLGHSSNVHLEDSVSKTTKNKRKHISGCTRFFVPKKSWSPEEKEIVEKAFSDCFVNGKLTSHKRVESFISSNSGLKLRSPQSVRLYIRNQLVKRKSTTPVGPNPTFMEKYPDSQSKTIHSIRTAIVNERKRRENDMG</sequence>
<evidence type="ECO:0000313" key="2">
    <source>
        <dbReference type="Proteomes" id="UP001353858"/>
    </source>
</evidence>
<protein>
    <submittedName>
        <fullName evidence="1">Uncharacterized protein</fullName>
    </submittedName>
</protein>
<proteinExistence type="predicted"/>
<organism evidence="1 2">
    <name type="scientific">Aquatica leii</name>
    <dbReference type="NCBI Taxonomy" id="1421715"/>
    <lineage>
        <taxon>Eukaryota</taxon>
        <taxon>Metazoa</taxon>
        <taxon>Ecdysozoa</taxon>
        <taxon>Arthropoda</taxon>
        <taxon>Hexapoda</taxon>
        <taxon>Insecta</taxon>
        <taxon>Pterygota</taxon>
        <taxon>Neoptera</taxon>
        <taxon>Endopterygota</taxon>
        <taxon>Coleoptera</taxon>
        <taxon>Polyphaga</taxon>
        <taxon>Elateriformia</taxon>
        <taxon>Elateroidea</taxon>
        <taxon>Lampyridae</taxon>
        <taxon>Luciolinae</taxon>
        <taxon>Aquatica</taxon>
    </lineage>
</organism>
<dbReference type="EMBL" id="JARPUR010000002">
    <property type="protein sequence ID" value="KAK4882288.1"/>
    <property type="molecule type" value="Genomic_DNA"/>
</dbReference>
<keyword evidence="2" id="KW-1185">Reference proteome</keyword>
<reference evidence="2" key="1">
    <citation type="submission" date="2023-01" db="EMBL/GenBank/DDBJ databases">
        <title>Key to firefly adult light organ development and bioluminescence: homeobox transcription factors regulate luciferase expression and transportation to peroxisome.</title>
        <authorList>
            <person name="Fu X."/>
        </authorList>
    </citation>
    <scope>NUCLEOTIDE SEQUENCE [LARGE SCALE GENOMIC DNA]</scope>
</reference>
<accession>A0AAN7QKF9</accession>